<dbReference type="InterPro" id="IPR050182">
    <property type="entry name" value="Cytochrome_P450_fam2"/>
</dbReference>
<name>A0A8S3ZFU1_9EUPU</name>
<dbReference type="Pfam" id="PF00067">
    <property type="entry name" value="p450"/>
    <property type="match status" value="1"/>
</dbReference>
<accession>A0A8S3ZFU1</accession>
<evidence type="ECO:0000313" key="4">
    <source>
        <dbReference type="EMBL" id="CAG5128434.1"/>
    </source>
</evidence>
<sequence length="204" mass="23692">LLAELEQHENQDFEMSKCLATSLKVVIYILKTWVPSQPRGIADLLFDLEDKQGSEWMKNDPEHAIGFLSSLFWAAHLTTRASTQGLFLCLANYPSVTKKLHDEIDHVLGDRRPTLEDKNNRPYTEATILESLRLISQVPMGAVRLTSEDVNIDRVTIPKDTLVLLNTWFYHHNEEIYEDPWTFKQERFLDDFGQILPQDHTLRK</sequence>
<comment type="caution">
    <text evidence="4">The sequence shown here is derived from an EMBL/GenBank/DDBJ whole genome shotgun (WGS) entry which is preliminary data.</text>
</comment>
<protein>
    <recommendedName>
        <fullName evidence="6">Cytochrome P450</fullName>
    </recommendedName>
</protein>
<evidence type="ECO:0000256" key="3">
    <source>
        <dbReference type="ARBA" id="ARBA00023004"/>
    </source>
</evidence>
<keyword evidence="2" id="KW-0479">Metal-binding</keyword>
<dbReference type="AlphaFoldDB" id="A0A8S3ZFU1"/>
<dbReference type="GO" id="GO:0016705">
    <property type="term" value="F:oxidoreductase activity, acting on paired donors, with incorporation or reduction of molecular oxygen"/>
    <property type="evidence" value="ECO:0007669"/>
    <property type="project" value="InterPro"/>
</dbReference>
<organism evidence="4 5">
    <name type="scientific">Candidula unifasciata</name>
    <dbReference type="NCBI Taxonomy" id="100452"/>
    <lineage>
        <taxon>Eukaryota</taxon>
        <taxon>Metazoa</taxon>
        <taxon>Spiralia</taxon>
        <taxon>Lophotrochozoa</taxon>
        <taxon>Mollusca</taxon>
        <taxon>Gastropoda</taxon>
        <taxon>Heterobranchia</taxon>
        <taxon>Euthyneura</taxon>
        <taxon>Panpulmonata</taxon>
        <taxon>Eupulmonata</taxon>
        <taxon>Stylommatophora</taxon>
        <taxon>Helicina</taxon>
        <taxon>Helicoidea</taxon>
        <taxon>Geomitridae</taxon>
        <taxon>Candidula</taxon>
    </lineage>
</organism>
<evidence type="ECO:0000256" key="2">
    <source>
        <dbReference type="ARBA" id="ARBA00022723"/>
    </source>
</evidence>
<feature type="non-terminal residue" evidence="4">
    <location>
        <position position="1"/>
    </location>
</feature>
<dbReference type="InterPro" id="IPR002401">
    <property type="entry name" value="Cyt_P450_E_grp-I"/>
</dbReference>
<reference evidence="4" key="1">
    <citation type="submission" date="2021-04" db="EMBL/GenBank/DDBJ databases">
        <authorList>
            <consortium name="Molecular Ecology Group"/>
        </authorList>
    </citation>
    <scope>NUCLEOTIDE SEQUENCE</scope>
</reference>
<dbReference type="GO" id="GO:0004497">
    <property type="term" value="F:monooxygenase activity"/>
    <property type="evidence" value="ECO:0007669"/>
    <property type="project" value="InterPro"/>
</dbReference>
<dbReference type="PANTHER" id="PTHR24300:SF417">
    <property type="entry name" value="CYTOCHROME P450 508B1-RELATED"/>
    <property type="match status" value="1"/>
</dbReference>
<dbReference type="OrthoDB" id="6057686at2759"/>
<dbReference type="Gene3D" id="1.10.630.10">
    <property type="entry name" value="Cytochrome P450"/>
    <property type="match status" value="1"/>
</dbReference>
<dbReference type="PRINTS" id="PR00463">
    <property type="entry name" value="EP450I"/>
</dbReference>
<dbReference type="GO" id="GO:0005506">
    <property type="term" value="F:iron ion binding"/>
    <property type="evidence" value="ECO:0007669"/>
    <property type="project" value="InterPro"/>
</dbReference>
<proteinExistence type="inferred from homology"/>
<evidence type="ECO:0008006" key="6">
    <source>
        <dbReference type="Google" id="ProtNLM"/>
    </source>
</evidence>
<feature type="non-terminal residue" evidence="4">
    <location>
        <position position="204"/>
    </location>
</feature>
<gene>
    <name evidence="4" type="ORF">CUNI_LOCUS13992</name>
</gene>
<evidence type="ECO:0000313" key="5">
    <source>
        <dbReference type="Proteomes" id="UP000678393"/>
    </source>
</evidence>
<dbReference type="EMBL" id="CAJHNH020003060">
    <property type="protein sequence ID" value="CAG5128434.1"/>
    <property type="molecule type" value="Genomic_DNA"/>
</dbReference>
<keyword evidence="5" id="KW-1185">Reference proteome</keyword>
<keyword evidence="3" id="KW-0408">Iron</keyword>
<dbReference type="InterPro" id="IPR036396">
    <property type="entry name" value="Cyt_P450_sf"/>
</dbReference>
<dbReference type="GO" id="GO:0020037">
    <property type="term" value="F:heme binding"/>
    <property type="evidence" value="ECO:0007669"/>
    <property type="project" value="InterPro"/>
</dbReference>
<evidence type="ECO:0000256" key="1">
    <source>
        <dbReference type="ARBA" id="ARBA00010617"/>
    </source>
</evidence>
<dbReference type="Proteomes" id="UP000678393">
    <property type="component" value="Unassembled WGS sequence"/>
</dbReference>
<dbReference type="InterPro" id="IPR001128">
    <property type="entry name" value="Cyt_P450"/>
</dbReference>
<dbReference type="PANTHER" id="PTHR24300">
    <property type="entry name" value="CYTOCHROME P450 508A4-RELATED"/>
    <property type="match status" value="1"/>
</dbReference>
<comment type="similarity">
    <text evidence="1">Belongs to the cytochrome P450 family.</text>
</comment>
<dbReference type="SUPFAM" id="SSF48264">
    <property type="entry name" value="Cytochrome P450"/>
    <property type="match status" value="1"/>
</dbReference>